<reference evidence="7 8" key="2">
    <citation type="journal article" date="2017" name="Genome Biol.">
        <title>New reference genome sequences of hot pepper reveal the massive evolution of plant disease-resistance genes by retroduplication.</title>
        <authorList>
            <person name="Kim S."/>
            <person name="Park J."/>
            <person name="Yeom S.I."/>
            <person name="Kim Y.M."/>
            <person name="Seo E."/>
            <person name="Kim K.T."/>
            <person name="Kim M.S."/>
            <person name="Lee J.M."/>
            <person name="Cheong K."/>
            <person name="Shin H.S."/>
            <person name="Kim S.B."/>
            <person name="Han K."/>
            <person name="Lee J."/>
            <person name="Park M."/>
            <person name="Lee H.A."/>
            <person name="Lee H.Y."/>
            <person name="Lee Y."/>
            <person name="Oh S."/>
            <person name="Lee J.H."/>
            <person name="Choi E."/>
            <person name="Choi E."/>
            <person name="Lee S.E."/>
            <person name="Jeon J."/>
            <person name="Kim H."/>
            <person name="Choi G."/>
            <person name="Song H."/>
            <person name="Lee J."/>
            <person name="Lee S.C."/>
            <person name="Kwon J.K."/>
            <person name="Lee H.Y."/>
            <person name="Koo N."/>
            <person name="Hong Y."/>
            <person name="Kim R.W."/>
            <person name="Kang W.H."/>
            <person name="Huh J.H."/>
            <person name="Kang B.C."/>
            <person name="Yang T.J."/>
            <person name="Lee Y.H."/>
            <person name="Bennetzen J.L."/>
            <person name="Choi D."/>
        </authorList>
    </citation>
    <scope>NUCLEOTIDE SEQUENCE [LARGE SCALE GENOMIC DNA]</scope>
    <source>
        <strain evidence="8">cv. CM334</strain>
    </source>
</reference>
<accession>A0A2G2ZZ42</accession>
<dbReference type="PANTHER" id="PTHR31232:SF111">
    <property type="entry name" value="S-PROTEIN HOMOLOG"/>
    <property type="match status" value="1"/>
</dbReference>
<dbReference type="Gramene" id="PHT87239">
    <property type="protein sequence ID" value="PHT87239"/>
    <property type="gene ID" value="T459_09345"/>
</dbReference>
<keyword evidence="3 6" id="KW-0713">Self-incompatibility</keyword>
<evidence type="ECO:0000256" key="4">
    <source>
        <dbReference type="ARBA" id="ARBA00022525"/>
    </source>
</evidence>
<feature type="signal peptide" evidence="6">
    <location>
        <begin position="1"/>
        <end position="20"/>
    </location>
</feature>
<dbReference type="Pfam" id="PF05938">
    <property type="entry name" value="Self-incomp_S1"/>
    <property type="match status" value="1"/>
</dbReference>
<evidence type="ECO:0000256" key="3">
    <source>
        <dbReference type="ARBA" id="ARBA00022471"/>
    </source>
</evidence>
<dbReference type="AlphaFoldDB" id="A0A2G2ZZ42"/>
<evidence type="ECO:0000256" key="2">
    <source>
        <dbReference type="ARBA" id="ARBA00005581"/>
    </source>
</evidence>
<evidence type="ECO:0000313" key="7">
    <source>
        <dbReference type="EMBL" id="PHT87239.1"/>
    </source>
</evidence>
<name>A0A2G2ZZ42_CAPAN</name>
<reference evidence="7 8" key="1">
    <citation type="journal article" date="2014" name="Nat. Genet.">
        <title>Genome sequence of the hot pepper provides insights into the evolution of pungency in Capsicum species.</title>
        <authorList>
            <person name="Kim S."/>
            <person name="Park M."/>
            <person name="Yeom S.I."/>
            <person name="Kim Y.M."/>
            <person name="Lee J.M."/>
            <person name="Lee H.A."/>
            <person name="Seo E."/>
            <person name="Choi J."/>
            <person name="Cheong K."/>
            <person name="Kim K.T."/>
            <person name="Jung K."/>
            <person name="Lee G.W."/>
            <person name="Oh S.K."/>
            <person name="Bae C."/>
            <person name="Kim S.B."/>
            <person name="Lee H.Y."/>
            <person name="Kim S.Y."/>
            <person name="Kim M.S."/>
            <person name="Kang B.C."/>
            <person name="Jo Y.D."/>
            <person name="Yang H.B."/>
            <person name="Jeong H.J."/>
            <person name="Kang W.H."/>
            <person name="Kwon J.K."/>
            <person name="Shin C."/>
            <person name="Lim J.Y."/>
            <person name="Park J.H."/>
            <person name="Huh J.H."/>
            <person name="Kim J.S."/>
            <person name="Kim B.D."/>
            <person name="Cohen O."/>
            <person name="Paran I."/>
            <person name="Suh M.C."/>
            <person name="Lee S.B."/>
            <person name="Kim Y.K."/>
            <person name="Shin Y."/>
            <person name="Noh S.J."/>
            <person name="Park J."/>
            <person name="Seo Y.S."/>
            <person name="Kwon S.Y."/>
            <person name="Kim H.A."/>
            <person name="Park J.M."/>
            <person name="Kim H.J."/>
            <person name="Choi S.B."/>
            <person name="Bosland P.W."/>
            <person name="Reeves G."/>
            <person name="Jo S.H."/>
            <person name="Lee B.W."/>
            <person name="Cho H.T."/>
            <person name="Choi H.S."/>
            <person name="Lee M.S."/>
            <person name="Yu Y."/>
            <person name="Do Choi Y."/>
            <person name="Park B.S."/>
            <person name="van Deynze A."/>
            <person name="Ashrafi H."/>
            <person name="Hill T."/>
            <person name="Kim W.T."/>
            <person name="Pai H.S."/>
            <person name="Ahn H.K."/>
            <person name="Yeam I."/>
            <person name="Giovannoni J.J."/>
            <person name="Rose J.K."/>
            <person name="Sorensen I."/>
            <person name="Lee S.J."/>
            <person name="Kim R.W."/>
            <person name="Choi I.Y."/>
            <person name="Choi B.S."/>
            <person name="Lim J.S."/>
            <person name="Lee Y.H."/>
            <person name="Choi D."/>
        </authorList>
    </citation>
    <scope>NUCLEOTIDE SEQUENCE [LARGE SCALE GENOMIC DNA]</scope>
    <source>
        <strain evidence="8">cv. CM334</strain>
    </source>
</reference>
<keyword evidence="5 6" id="KW-0732">Signal</keyword>
<dbReference type="OMA" id="SWEFRIN"/>
<protein>
    <recommendedName>
        <fullName evidence="6">S-protein homolog</fullName>
    </recommendedName>
</protein>
<dbReference type="InterPro" id="IPR010264">
    <property type="entry name" value="Self-incomp_S1"/>
</dbReference>
<evidence type="ECO:0000313" key="8">
    <source>
        <dbReference type="Proteomes" id="UP000222542"/>
    </source>
</evidence>
<comment type="caution">
    <text evidence="7">The sequence shown here is derived from an EMBL/GenBank/DDBJ whole genome shotgun (WGS) entry which is preliminary data.</text>
</comment>
<evidence type="ECO:0000256" key="1">
    <source>
        <dbReference type="ARBA" id="ARBA00004613"/>
    </source>
</evidence>
<dbReference type="Proteomes" id="UP000222542">
    <property type="component" value="Unassembled WGS sequence"/>
</dbReference>
<dbReference type="GO" id="GO:0005576">
    <property type="term" value="C:extracellular region"/>
    <property type="evidence" value="ECO:0007669"/>
    <property type="project" value="UniProtKB-SubCell"/>
</dbReference>
<evidence type="ECO:0000256" key="5">
    <source>
        <dbReference type="ARBA" id="ARBA00022729"/>
    </source>
</evidence>
<evidence type="ECO:0000256" key="6">
    <source>
        <dbReference type="RuleBase" id="RU367044"/>
    </source>
</evidence>
<sequence length="142" mass="16362">MTKVIVLSLAILIIFIQITANSAFTAVYSIHIINALSNNDVPLTVQCESKKADFEKRNIKVGDDFYFEFSGNVLDSTRFYCHYWWGSKNQFFDVFNKDISPDCGKISENNYECFWKVLGDGFYFGGHNFPGSYSKRFAWNNV</sequence>
<dbReference type="PANTHER" id="PTHR31232">
    <property type="match status" value="1"/>
</dbReference>
<keyword evidence="4 6" id="KW-0964">Secreted</keyword>
<comment type="subcellular location">
    <subcellularLocation>
        <location evidence="1 6">Secreted</location>
    </subcellularLocation>
</comment>
<organism evidence="7 8">
    <name type="scientific">Capsicum annuum</name>
    <name type="common">Capsicum pepper</name>
    <dbReference type="NCBI Taxonomy" id="4072"/>
    <lineage>
        <taxon>Eukaryota</taxon>
        <taxon>Viridiplantae</taxon>
        <taxon>Streptophyta</taxon>
        <taxon>Embryophyta</taxon>
        <taxon>Tracheophyta</taxon>
        <taxon>Spermatophyta</taxon>
        <taxon>Magnoliopsida</taxon>
        <taxon>eudicotyledons</taxon>
        <taxon>Gunneridae</taxon>
        <taxon>Pentapetalae</taxon>
        <taxon>asterids</taxon>
        <taxon>lamiids</taxon>
        <taxon>Solanales</taxon>
        <taxon>Solanaceae</taxon>
        <taxon>Solanoideae</taxon>
        <taxon>Capsiceae</taxon>
        <taxon>Capsicum</taxon>
    </lineage>
</organism>
<dbReference type="GO" id="GO:0060320">
    <property type="term" value="P:rejection of self pollen"/>
    <property type="evidence" value="ECO:0007669"/>
    <property type="project" value="UniProtKB-KW"/>
</dbReference>
<proteinExistence type="inferred from homology"/>
<feature type="chain" id="PRO_5025074188" description="S-protein homolog" evidence="6">
    <location>
        <begin position="21"/>
        <end position="142"/>
    </location>
</feature>
<dbReference type="EMBL" id="AYRZ02000003">
    <property type="protein sequence ID" value="PHT87239.1"/>
    <property type="molecule type" value="Genomic_DNA"/>
</dbReference>
<gene>
    <name evidence="7" type="ORF">T459_09345</name>
</gene>
<comment type="similarity">
    <text evidence="2 6">Belongs to the plant self-incompatibility (S1) protein family.</text>
</comment>
<keyword evidence="8" id="KW-1185">Reference proteome</keyword>